<gene>
    <name evidence="1" type="ORF">QAD02_007021</name>
</gene>
<accession>A0ACC2N4W6</accession>
<protein>
    <submittedName>
        <fullName evidence="1">Uncharacterized protein</fullName>
    </submittedName>
</protein>
<sequence>MMLHRSASSRRRRASRGGASLGTTGAAASSTPGLNQQQASSGGGPRRASLASGEPVPEAVLIAAAAAQAGPLQPPGGGGGGGVDRQRSPRGSCVPNISLEADNVAVGACPRDEIFSRRLLPDPEQLAASRLGLLPDASRSSRASLTADPDYAISMGARSPRGSLIPPESSSSRSPRHSLVPLDISGGYGSQRSPRGSLVPTSASRLSLLPDVAATGGPMNRSPRHSLVPDVSRSPRGSVANIDYDPQQQRSPRGSICPEMMSRSPRGSITPIEIKERSPRGSIVSECINASPRGSIAPDSLINRSPRGSIAPENLINRSPRGSIAPDALVNRSPRGSIAPLQHQQFDGLGPSNRSPRGSIGGSHRGSLGEDELLLRGSSPRGSIGPELERSPRGSLAGLAQDRRSARAALTSASHEPRRSSADQGTSRNRSVSPYRQRGENSGSMRIAGSGVGQANLGYSATANSWIDSRRASSSVSQFSGADESRRLCGGDGGGPGAGGGGGGATVGPSVAEKGAAVPGPTMGVAVYGSLAYQLKDAHLEASGTCDFVLRALRVVGKTSVVTFVLAALSTVPVFMLIVGVQFIRDCPREPNIPLYMVVGGTLGSLRMFWSLYSQIRARRPEVISMPGSSSHISPKKLASILLSCFLVGWFVLGE</sequence>
<name>A0ACC2N4W6_9HYME</name>
<evidence type="ECO:0000313" key="1">
    <source>
        <dbReference type="EMBL" id="KAJ8665359.1"/>
    </source>
</evidence>
<dbReference type="EMBL" id="CM056744">
    <property type="protein sequence ID" value="KAJ8665359.1"/>
    <property type="molecule type" value="Genomic_DNA"/>
</dbReference>
<reference evidence="1" key="1">
    <citation type="submission" date="2023-04" db="EMBL/GenBank/DDBJ databases">
        <title>A chromosome-level genome assembly of the parasitoid wasp Eretmocerus hayati.</title>
        <authorList>
            <person name="Zhong Y."/>
            <person name="Liu S."/>
            <person name="Liu Y."/>
        </authorList>
    </citation>
    <scope>NUCLEOTIDE SEQUENCE</scope>
    <source>
        <strain evidence="1">ZJU_SS_LIU_2023</strain>
    </source>
</reference>
<dbReference type="Proteomes" id="UP001239111">
    <property type="component" value="Chromosome 4"/>
</dbReference>
<comment type="caution">
    <text evidence="1">The sequence shown here is derived from an EMBL/GenBank/DDBJ whole genome shotgun (WGS) entry which is preliminary data.</text>
</comment>
<proteinExistence type="predicted"/>
<organism evidence="1 2">
    <name type="scientific">Eretmocerus hayati</name>
    <dbReference type="NCBI Taxonomy" id="131215"/>
    <lineage>
        <taxon>Eukaryota</taxon>
        <taxon>Metazoa</taxon>
        <taxon>Ecdysozoa</taxon>
        <taxon>Arthropoda</taxon>
        <taxon>Hexapoda</taxon>
        <taxon>Insecta</taxon>
        <taxon>Pterygota</taxon>
        <taxon>Neoptera</taxon>
        <taxon>Endopterygota</taxon>
        <taxon>Hymenoptera</taxon>
        <taxon>Apocrita</taxon>
        <taxon>Proctotrupomorpha</taxon>
        <taxon>Chalcidoidea</taxon>
        <taxon>Aphelinidae</taxon>
        <taxon>Aphelininae</taxon>
        <taxon>Eretmocerus</taxon>
    </lineage>
</organism>
<evidence type="ECO:0000313" key="2">
    <source>
        <dbReference type="Proteomes" id="UP001239111"/>
    </source>
</evidence>
<keyword evidence="2" id="KW-1185">Reference proteome</keyword>